<dbReference type="InterPro" id="IPR001810">
    <property type="entry name" value="F-box_dom"/>
</dbReference>
<name>A0A162WZ37_PHYB8</name>
<keyword evidence="1" id="KW-0472">Membrane</keyword>
<dbReference type="Pfam" id="PF12937">
    <property type="entry name" value="F-box-like"/>
    <property type="match status" value="1"/>
</dbReference>
<dbReference type="AlphaFoldDB" id="A0A162WZ37"/>
<dbReference type="InParanoid" id="A0A162WZ37"/>
<dbReference type="EMBL" id="KV440985">
    <property type="protein sequence ID" value="OAD71665.1"/>
    <property type="molecule type" value="Genomic_DNA"/>
</dbReference>
<dbReference type="CDD" id="cd09917">
    <property type="entry name" value="F-box_SF"/>
    <property type="match status" value="1"/>
</dbReference>
<keyword evidence="4" id="KW-1185">Reference proteome</keyword>
<organism evidence="3 4">
    <name type="scientific">Phycomyces blakesleeanus (strain ATCC 8743b / DSM 1359 / FGSC 10004 / NBRC 33097 / NRRL 1555)</name>
    <dbReference type="NCBI Taxonomy" id="763407"/>
    <lineage>
        <taxon>Eukaryota</taxon>
        <taxon>Fungi</taxon>
        <taxon>Fungi incertae sedis</taxon>
        <taxon>Mucoromycota</taxon>
        <taxon>Mucoromycotina</taxon>
        <taxon>Mucoromycetes</taxon>
        <taxon>Mucorales</taxon>
        <taxon>Phycomycetaceae</taxon>
        <taxon>Phycomyces</taxon>
    </lineage>
</organism>
<feature type="domain" description="F-box" evidence="2">
    <location>
        <begin position="45"/>
        <end position="90"/>
    </location>
</feature>
<sequence>MTLARVTATHVYVPLIKLNKFVQKGIKFHLSFSFIVLIIINIVIIMLASHLPFEIVFIIASYLLTKDKLNCILVCKAWRQPLQDSLWNSLEITSQRKLNSICNTLKRKRSVYKIHGVYVKQLHMSGECRTTDQQLLRIQKSFQNLQRLYIGRFCLDGLNIGMQVGWTLWKSLTELTIDMHKTSVICEKEREKLFSCLPYLKRLCFTQRKNDPPLPFSLDNFEDLHDSLPRLEMLSLNIDLKCITENDQIRLWQVAPTKHMTKINFCARSMDSKWLCYFSLKYPDLNTLGLEAIENDKIPDFHKEEDLSVFSNLPAIFIHLKKASIRVRGCFERSHTVLWNLLSLHTVPVEHLTYRFDSPPYSPQLSSIVTRKCMISCSNTIKTLSIECRDDPFKPELIASVFKLCPNLVDLNIDIFLATIMLDTIIDLCVSLKRFRASNGSLELSKNEPRDPIMHGLRIIELTNTTAIASVFHYLSFHCRKLNYARLNTVKVISRLSNETGNCLVDMHYTQFKVLHIFYVQCFTSYATMFDAIGMNIMVLSKPRVSTDGHTNRRGPFLSQGTQSDTPTVQMWTHTYYERLKNRRWVPATRALMKKEVKFARKYYQDFERNKNIKNSLEVERSWTGELVWNNWKEDLCRGYFVLNCGPIDEYCIHQEKGCDPTLFNRIYSTLD</sequence>
<dbReference type="Gene3D" id="1.20.1280.50">
    <property type="match status" value="1"/>
</dbReference>
<dbReference type="Proteomes" id="UP000077315">
    <property type="component" value="Unassembled WGS sequence"/>
</dbReference>
<evidence type="ECO:0000313" key="3">
    <source>
        <dbReference type="EMBL" id="OAD71665.1"/>
    </source>
</evidence>
<dbReference type="InterPro" id="IPR036047">
    <property type="entry name" value="F-box-like_dom_sf"/>
</dbReference>
<feature type="transmembrane region" description="Helical" evidence="1">
    <location>
        <begin position="34"/>
        <end position="64"/>
    </location>
</feature>
<proteinExistence type="predicted"/>
<evidence type="ECO:0000259" key="2">
    <source>
        <dbReference type="PROSITE" id="PS50181"/>
    </source>
</evidence>
<dbReference type="Gene3D" id="3.80.10.10">
    <property type="entry name" value="Ribonuclease Inhibitor"/>
    <property type="match status" value="1"/>
</dbReference>
<evidence type="ECO:0000313" key="4">
    <source>
        <dbReference type="Proteomes" id="UP000077315"/>
    </source>
</evidence>
<gene>
    <name evidence="3" type="ORF">PHYBLDRAFT_147418</name>
</gene>
<dbReference type="GeneID" id="28992766"/>
<keyword evidence="1" id="KW-0812">Transmembrane</keyword>
<dbReference type="RefSeq" id="XP_018289705.1">
    <property type="nucleotide sequence ID" value="XM_018431860.1"/>
</dbReference>
<keyword evidence="1" id="KW-1133">Transmembrane helix</keyword>
<dbReference type="PROSITE" id="PS50181">
    <property type="entry name" value="FBOX"/>
    <property type="match status" value="1"/>
</dbReference>
<dbReference type="SUPFAM" id="SSF81383">
    <property type="entry name" value="F-box domain"/>
    <property type="match status" value="1"/>
</dbReference>
<dbReference type="OrthoDB" id="2221454at2759"/>
<protein>
    <recommendedName>
        <fullName evidence="2">F-box domain-containing protein</fullName>
    </recommendedName>
</protein>
<dbReference type="SMART" id="SM00256">
    <property type="entry name" value="FBOX"/>
    <property type="match status" value="1"/>
</dbReference>
<reference evidence="4" key="1">
    <citation type="submission" date="2015-06" db="EMBL/GenBank/DDBJ databases">
        <title>Expansion of signal transduction pathways in fungi by whole-genome duplication.</title>
        <authorList>
            <consortium name="DOE Joint Genome Institute"/>
            <person name="Corrochano L.M."/>
            <person name="Kuo A."/>
            <person name="Marcet-Houben M."/>
            <person name="Polaino S."/>
            <person name="Salamov A."/>
            <person name="Villalobos J.M."/>
            <person name="Alvarez M.I."/>
            <person name="Avalos J."/>
            <person name="Benito E.P."/>
            <person name="Benoit I."/>
            <person name="Burger G."/>
            <person name="Camino L.P."/>
            <person name="Canovas D."/>
            <person name="Cerda-Olmedo E."/>
            <person name="Cheng J.-F."/>
            <person name="Dominguez A."/>
            <person name="Elias M."/>
            <person name="Eslava A.P."/>
            <person name="Glaser F."/>
            <person name="Grimwood J."/>
            <person name="Gutierrez G."/>
            <person name="Heitman J."/>
            <person name="Henrissat B."/>
            <person name="Iturriaga E.A."/>
            <person name="Lang B.F."/>
            <person name="Lavin J.L."/>
            <person name="Lee S."/>
            <person name="Li W."/>
            <person name="Lindquist E."/>
            <person name="Lopez-Garcia S."/>
            <person name="Luque E.M."/>
            <person name="Marcos A.T."/>
            <person name="Martin J."/>
            <person name="McCluskey K."/>
            <person name="Medina H.R."/>
            <person name="Miralles-Duran A."/>
            <person name="Miyazaki A."/>
            <person name="Munoz-Torres E."/>
            <person name="Oguiza J.A."/>
            <person name="Ohm R."/>
            <person name="Olmedo M."/>
            <person name="Orejas M."/>
            <person name="Ortiz-Castellanos L."/>
            <person name="Pisabarro A.G."/>
            <person name="Rodriguez-Romero J."/>
            <person name="Ruiz-Herrera J."/>
            <person name="Ruiz-Vazquez R."/>
            <person name="Sanz C."/>
            <person name="Schackwitz W."/>
            <person name="Schmutz J."/>
            <person name="Shahriari M."/>
            <person name="Shelest E."/>
            <person name="Silva-Franco F."/>
            <person name="Soanes D."/>
            <person name="Syed K."/>
            <person name="Tagua V.G."/>
            <person name="Talbot N.J."/>
            <person name="Thon M."/>
            <person name="De vries R.P."/>
            <person name="Wiebenga A."/>
            <person name="Yadav J.S."/>
            <person name="Braun E.L."/>
            <person name="Baker S."/>
            <person name="Garre V."/>
            <person name="Horwitz B."/>
            <person name="Torres-Martinez S."/>
            <person name="Idnurm A."/>
            <person name="Herrera-Estrella A."/>
            <person name="Gabaldon T."/>
            <person name="Grigoriev I.V."/>
        </authorList>
    </citation>
    <scope>NUCLEOTIDE SEQUENCE [LARGE SCALE GENOMIC DNA]</scope>
    <source>
        <strain evidence="4">NRRL 1555(-)</strain>
    </source>
</reference>
<evidence type="ECO:0000256" key="1">
    <source>
        <dbReference type="SAM" id="Phobius"/>
    </source>
</evidence>
<dbReference type="VEuPathDB" id="FungiDB:PHYBLDRAFT_147418"/>
<dbReference type="InterPro" id="IPR032675">
    <property type="entry name" value="LRR_dom_sf"/>
</dbReference>
<accession>A0A162WZ37</accession>